<feature type="region of interest" description="Disordered" evidence="1">
    <location>
        <begin position="74"/>
        <end position="105"/>
    </location>
</feature>
<reference evidence="3" key="1">
    <citation type="submission" date="2022-11" db="UniProtKB">
        <authorList>
            <consortium name="WormBaseParasite"/>
        </authorList>
    </citation>
    <scope>IDENTIFICATION</scope>
</reference>
<organism evidence="2 3">
    <name type="scientific">Panagrolaimus davidi</name>
    <dbReference type="NCBI Taxonomy" id="227884"/>
    <lineage>
        <taxon>Eukaryota</taxon>
        <taxon>Metazoa</taxon>
        <taxon>Ecdysozoa</taxon>
        <taxon>Nematoda</taxon>
        <taxon>Chromadorea</taxon>
        <taxon>Rhabditida</taxon>
        <taxon>Tylenchina</taxon>
        <taxon>Panagrolaimomorpha</taxon>
        <taxon>Panagrolaimoidea</taxon>
        <taxon>Panagrolaimidae</taxon>
        <taxon>Panagrolaimus</taxon>
    </lineage>
</organism>
<accession>A0A914P8V5</accession>
<evidence type="ECO:0000313" key="3">
    <source>
        <dbReference type="WBParaSite" id="PDA_v2.g14471.t1"/>
    </source>
</evidence>
<dbReference type="WBParaSite" id="PDA_v2.g14471.t1">
    <property type="protein sequence ID" value="PDA_v2.g14471.t1"/>
    <property type="gene ID" value="PDA_v2.g14471"/>
</dbReference>
<sequence>METNPLLTSETSTPLNEQPCSTCIKYYQSMKESILQLDLKMNLILTKMEEIIGLAATQQPPSIKELSIKQAVTDLNGGNESDARSSSSIQLSPHDATRSATEEDEDLVYPIIDNKTFNKIV</sequence>
<dbReference type="AlphaFoldDB" id="A0A914P8V5"/>
<evidence type="ECO:0000313" key="2">
    <source>
        <dbReference type="Proteomes" id="UP000887578"/>
    </source>
</evidence>
<protein>
    <submittedName>
        <fullName evidence="3">Uncharacterized protein</fullName>
    </submittedName>
</protein>
<evidence type="ECO:0000256" key="1">
    <source>
        <dbReference type="SAM" id="MobiDB-lite"/>
    </source>
</evidence>
<name>A0A914P8V5_9BILA</name>
<feature type="compositionally biased region" description="Polar residues" evidence="1">
    <location>
        <begin position="76"/>
        <end position="91"/>
    </location>
</feature>
<proteinExistence type="predicted"/>
<dbReference type="Proteomes" id="UP000887578">
    <property type="component" value="Unplaced"/>
</dbReference>
<keyword evidence="2" id="KW-1185">Reference proteome</keyword>